<dbReference type="OMA" id="YTYFSAQ"/>
<dbReference type="PROSITE" id="PS51767">
    <property type="entry name" value="PEPTIDASE_A1"/>
    <property type="match status" value="1"/>
</dbReference>
<evidence type="ECO:0000256" key="9">
    <source>
        <dbReference type="PIRSR" id="PIRSR601461-1"/>
    </source>
</evidence>
<comment type="caution">
    <text evidence="12">The sequence shown here is derived from an EMBL/GenBank/DDBJ whole genome shotgun (WGS) entry which is preliminary data.</text>
</comment>
<feature type="active site" evidence="9">
    <location>
        <position position="285"/>
    </location>
</feature>
<evidence type="ECO:0000313" key="13">
    <source>
        <dbReference type="Proteomes" id="UP000241394"/>
    </source>
</evidence>
<evidence type="ECO:0000256" key="1">
    <source>
        <dbReference type="ARBA" id="ARBA00007447"/>
    </source>
</evidence>
<dbReference type="FunCoup" id="A0A2R6R3S5">
    <property type="interactions" value="119"/>
</dbReference>
<reference evidence="12 13" key="1">
    <citation type="submission" date="2017-07" db="EMBL/GenBank/DDBJ databases">
        <title>An improved, manually edited Actinidia chinensis var. chinensis (kiwifruit) genome highlights the challenges associated with draft genomes and gene prediction in plants.</title>
        <authorList>
            <person name="Pilkington S."/>
            <person name="Crowhurst R."/>
            <person name="Hilario E."/>
            <person name="Nardozza S."/>
            <person name="Fraser L."/>
            <person name="Peng Y."/>
            <person name="Gunaseelan K."/>
            <person name="Simpson R."/>
            <person name="Tahir J."/>
            <person name="Deroles S."/>
            <person name="Templeton K."/>
            <person name="Luo Z."/>
            <person name="Davy M."/>
            <person name="Cheng C."/>
            <person name="Mcneilage M."/>
            <person name="Scaglione D."/>
            <person name="Liu Y."/>
            <person name="Zhang Q."/>
            <person name="Datson P."/>
            <person name="De Silva N."/>
            <person name="Gardiner S."/>
            <person name="Bassett H."/>
            <person name="Chagne D."/>
            <person name="Mccallum J."/>
            <person name="Dzierzon H."/>
            <person name="Deng C."/>
            <person name="Wang Y.-Y."/>
            <person name="Barron N."/>
            <person name="Manako K."/>
            <person name="Bowen J."/>
            <person name="Foster T."/>
            <person name="Erridge Z."/>
            <person name="Tiffin H."/>
            <person name="Waite C."/>
            <person name="Davies K."/>
            <person name="Grierson E."/>
            <person name="Laing W."/>
            <person name="Kirk R."/>
            <person name="Chen X."/>
            <person name="Wood M."/>
            <person name="Montefiori M."/>
            <person name="Brummell D."/>
            <person name="Schwinn K."/>
            <person name="Catanach A."/>
            <person name="Fullerton C."/>
            <person name="Li D."/>
            <person name="Meiyalaghan S."/>
            <person name="Nieuwenhuizen N."/>
            <person name="Read N."/>
            <person name="Prakash R."/>
            <person name="Hunter D."/>
            <person name="Zhang H."/>
            <person name="Mckenzie M."/>
            <person name="Knabel M."/>
            <person name="Harris A."/>
            <person name="Allan A."/>
            <person name="Chen A."/>
            <person name="Janssen B."/>
            <person name="Plunkett B."/>
            <person name="Dwamena C."/>
            <person name="Voogd C."/>
            <person name="Leif D."/>
            <person name="Lafferty D."/>
            <person name="Souleyre E."/>
            <person name="Varkonyi-Gasic E."/>
            <person name="Gambi F."/>
            <person name="Hanley J."/>
            <person name="Yao J.-L."/>
            <person name="Cheung J."/>
            <person name="David K."/>
            <person name="Warren B."/>
            <person name="Marsh K."/>
            <person name="Snowden K."/>
            <person name="Lin-Wang K."/>
            <person name="Brian L."/>
            <person name="Martinez-Sanchez M."/>
            <person name="Wang M."/>
            <person name="Ileperuma N."/>
            <person name="Macnee N."/>
            <person name="Campin R."/>
            <person name="Mcatee P."/>
            <person name="Drummond R."/>
            <person name="Espley R."/>
            <person name="Ireland H."/>
            <person name="Wu R."/>
            <person name="Atkinson R."/>
            <person name="Karunairetnam S."/>
            <person name="Bulley S."/>
            <person name="Chunkath S."/>
            <person name="Hanley Z."/>
            <person name="Storey R."/>
            <person name="Thrimawithana A."/>
            <person name="Thomson S."/>
            <person name="David C."/>
            <person name="Testolin R."/>
        </authorList>
    </citation>
    <scope>NUCLEOTIDE SEQUENCE [LARGE SCALE GENOMIC DNA]</scope>
    <source>
        <strain evidence="13">cv. Red5</strain>
        <tissue evidence="12">Young leaf</tissue>
    </source>
</reference>
<dbReference type="STRING" id="1590841.A0A2R6R3S5"/>
<evidence type="ECO:0000256" key="6">
    <source>
        <dbReference type="ARBA" id="ARBA00022801"/>
    </source>
</evidence>
<dbReference type="InterPro" id="IPR001461">
    <property type="entry name" value="Aspartic_peptidase_A1"/>
</dbReference>
<protein>
    <recommendedName>
        <fullName evidence="7">Aspartic proteinase Asp1</fullName>
    </recommendedName>
    <alternativeName>
        <fullName evidence="8">Nucellin-like protein</fullName>
    </alternativeName>
</protein>
<evidence type="ECO:0000256" key="8">
    <source>
        <dbReference type="ARBA" id="ARBA00077656"/>
    </source>
</evidence>
<dbReference type="InterPro" id="IPR033121">
    <property type="entry name" value="PEPTIDASE_A1"/>
</dbReference>
<dbReference type="PRINTS" id="PR00792">
    <property type="entry name" value="PEPSIN"/>
</dbReference>
<dbReference type="GO" id="GO:0004190">
    <property type="term" value="F:aspartic-type endopeptidase activity"/>
    <property type="evidence" value="ECO:0007669"/>
    <property type="project" value="UniProtKB-KW"/>
</dbReference>
<sequence>MNKERKPVPTSVEMMIVFLVIFFTTFQGSFGVANQPHKQAKSKAANGFGSSLIFPVTGDVYPKGYYHVTLNIGRPPKPYFLDIDTGSDLTWLQCDAPCTKCTPAPHTLYKPNKELVKCNDPLCASLHWPENMPCESPNDQCDYDVQYADYGSSMGVLVRDTFPLRFTNGSVLGPHLTFGCGYNQEVPDSIHLPYTDGVLGLANGKSSIVSQLHELGLTRNILGHCLSTKGGGFLFIGDDDLIPSSEVIWIPMLHNPSEKRYMLGPARLLYGRQATRVKGLPVVFDTGSTYSYFNSDAYKATLSTIENYLNVNQLKDAAEDQSLPVCWKGTKPFKSIRDVKNYFKPLILNFTNAKNLQLQLPPEAYLIITEHGNACLGILNGTEVGLRNLNILGDISLQDKMVIYDNEKQQIGWVTANCDIIPKSSLSPSLSVPSLQRPPATRGSQKEDL</sequence>
<dbReference type="FunFam" id="2.40.70.10:FF:000027">
    <property type="entry name" value="Aspartic proteinase Asp1 isoform A"/>
    <property type="match status" value="1"/>
</dbReference>
<dbReference type="InParanoid" id="A0A2R6R3S5"/>
<dbReference type="PANTHER" id="PTHR13683">
    <property type="entry name" value="ASPARTYL PROTEASES"/>
    <property type="match status" value="1"/>
</dbReference>
<dbReference type="InterPro" id="IPR021109">
    <property type="entry name" value="Peptidase_aspartic_dom_sf"/>
</dbReference>
<evidence type="ECO:0000259" key="11">
    <source>
        <dbReference type="PROSITE" id="PS51767"/>
    </source>
</evidence>
<dbReference type="EMBL" id="NKQK01000010">
    <property type="protein sequence ID" value="PSS19903.1"/>
    <property type="molecule type" value="Genomic_DNA"/>
</dbReference>
<dbReference type="Gene3D" id="2.40.70.10">
    <property type="entry name" value="Acid Proteases"/>
    <property type="match status" value="2"/>
</dbReference>
<feature type="domain" description="Peptidase A1" evidence="11">
    <location>
        <begin position="66"/>
        <end position="414"/>
    </location>
</feature>
<keyword evidence="6" id="KW-0378">Hydrolase</keyword>
<keyword evidence="3" id="KW-0732">Signal</keyword>
<dbReference type="Pfam" id="PF14541">
    <property type="entry name" value="TAXi_C"/>
    <property type="match status" value="1"/>
</dbReference>
<dbReference type="Proteomes" id="UP000241394">
    <property type="component" value="Chromosome LG10"/>
</dbReference>
<gene>
    <name evidence="12" type="ORF">CEY00_Acc11531</name>
</gene>
<dbReference type="Pfam" id="PF14543">
    <property type="entry name" value="TAXi_N"/>
    <property type="match status" value="1"/>
</dbReference>
<evidence type="ECO:0000256" key="4">
    <source>
        <dbReference type="ARBA" id="ARBA00022737"/>
    </source>
</evidence>
<comment type="similarity">
    <text evidence="1">Belongs to the peptidase A1 family.</text>
</comment>
<organism evidence="12 13">
    <name type="scientific">Actinidia chinensis var. chinensis</name>
    <name type="common">Chinese soft-hair kiwi</name>
    <dbReference type="NCBI Taxonomy" id="1590841"/>
    <lineage>
        <taxon>Eukaryota</taxon>
        <taxon>Viridiplantae</taxon>
        <taxon>Streptophyta</taxon>
        <taxon>Embryophyta</taxon>
        <taxon>Tracheophyta</taxon>
        <taxon>Spermatophyta</taxon>
        <taxon>Magnoliopsida</taxon>
        <taxon>eudicotyledons</taxon>
        <taxon>Gunneridae</taxon>
        <taxon>Pentapetalae</taxon>
        <taxon>asterids</taxon>
        <taxon>Ericales</taxon>
        <taxon>Actinidiaceae</taxon>
        <taxon>Actinidia</taxon>
    </lineage>
</organism>
<evidence type="ECO:0000256" key="2">
    <source>
        <dbReference type="ARBA" id="ARBA00022670"/>
    </source>
</evidence>
<evidence type="ECO:0000313" key="12">
    <source>
        <dbReference type="EMBL" id="PSS19903.1"/>
    </source>
</evidence>
<feature type="active site" evidence="9">
    <location>
        <position position="84"/>
    </location>
</feature>
<evidence type="ECO:0000256" key="10">
    <source>
        <dbReference type="SAM" id="MobiDB-lite"/>
    </source>
</evidence>
<evidence type="ECO:0000256" key="3">
    <source>
        <dbReference type="ARBA" id="ARBA00022729"/>
    </source>
</evidence>
<keyword evidence="4" id="KW-0677">Repeat</keyword>
<dbReference type="OrthoDB" id="2747330at2759"/>
<name>A0A2R6R3S5_ACTCC</name>
<dbReference type="SUPFAM" id="SSF50630">
    <property type="entry name" value="Acid proteases"/>
    <property type="match status" value="1"/>
</dbReference>
<dbReference type="InterPro" id="IPR032799">
    <property type="entry name" value="TAXi_C"/>
</dbReference>
<dbReference type="InterPro" id="IPR032861">
    <property type="entry name" value="TAXi_N"/>
</dbReference>
<proteinExistence type="inferred from homology"/>
<keyword evidence="5" id="KW-0064">Aspartyl protease</keyword>
<feature type="region of interest" description="Disordered" evidence="10">
    <location>
        <begin position="428"/>
        <end position="449"/>
    </location>
</feature>
<dbReference type="AlphaFoldDB" id="A0A2R6R3S5"/>
<evidence type="ECO:0000256" key="7">
    <source>
        <dbReference type="ARBA" id="ARBA00068871"/>
    </source>
</evidence>
<keyword evidence="13" id="KW-1185">Reference proteome</keyword>
<accession>A0A2R6R3S5</accession>
<keyword evidence="2" id="KW-0645">Protease</keyword>
<dbReference type="Gramene" id="PSS19903">
    <property type="protein sequence ID" value="PSS19903"/>
    <property type="gene ID" value="CEY00_Acc11531"/>
</dbReference>
<reference evidence="13" key="2">
    <citation type="journal article" date="2018" name="BMC Genomics">
        <title>A manually annotated Actinidia chinensis var. chinensis (kiwifruit) genome highlights the challenges associated with draft genomes and gene prediction in plants.</title>
        <authorList>
            <person name="Pilkington S.M."/>
            <person name="Crowhurst R."/>
            <person name="Hilario E."/>
            <person name="Nardozza S."/>
            <person name="Fraser L."/>
            <person name="Peng Y."/>
            <person name="Gunaseelan K."/>
            <person name="Simpson R."/>
            <person name="Tahir J."/>
            <person name="Deroles S.C."/>
            <person name="Templeton K."/>
            <person name="Luo Z."/>
            <person name="Davy M."/>
            <person name="Cheng C."/>
            <person name="McNeilage M."/>
            <person name="Scaglione D."/>
            <person name="Liu Y."/>
            <person name="Zhang Q."/>
            <person name="Datson P."/>
            <person name="De Silva N."/>
            <person name="Gardiner S.E."/>
            <person name="Bassett H."/>
            <person name="Chagne D."/>
            <person name="McCallum J."/>
            <person name="Dzierzon H."/>
            <person name="Deng C."/>
            <person name="Wang Y.Y."/>
            <person name="Barron L."/>
            <person name="Manako K."/>
            <person name="Bowen J."/>
            <person name="Foster T.M."/>
            <person name="Erridge Z.A."/>
            <person name="Tiffin H."/>
            <person name="Waite C.N."/>
            <person name="Davies K.M."/>
            <person name="Grierson E.P."/>
            <person name="Laing W.A."/>
            <person name="Kirk R."/>
            <person name="Chen X."/>
            <person name="Wood M."/>
            <person name="Montefiori M."/>
            <person name="Brummell D.A."/>
            <person name="Schwinn K.E."/>
            <person name="Catanach A."/>
            <person name="Fullerton C."/>
            <person name="Li D."/>
            <person name="Meiyalaghan S."/>
            <person name="Nieuwenhuizen N."/>
            <person name="Read N."/>
            <person name="Prakash R."/>
            <person name="Hunter D."/>
            <person name="Zhang H."/>
            <person name="McKenzie M."/>
            <person name="Knabel M."/>
            <person name="Harris A."/>
            <person name="Allan A.C."/>
            <person name="Gleave A."/>
            <person name="Chen A."/>
            <person name="Janssen B.J."/>
            <person name="Plunkett B."/>
            <person name="Ampomah-Dwamena C."/>
            <person name="Voogd C."/>
            <person name="Leif D."/>
            <person name="Lafferty D."/>
            <person name="Souleyre E.J.F."/>
            <person name="Varkonyi-Gasic E."/>
            <person name="Gambi F."/>
            <person name="Hanley J."/>
            <person name="Yao J.L."/>
            <person name="Cheung J."/>
            <person name="David K.M."/>
            <person name="Warren B."/>
            <person name="Marsh K."/>
            <person name="Snowden K.C."/>
            <person name="Lin-Wang K."/>
            <person name="Brian L."/>
            <person name="Martinez-Sanchez M."/>
            <person name="Wang M."/>
            <person name="Ileperuma N."/>
            <person name="Macnee N."/>
            <person name="Campin R."/>
            <person name="McAtee P."/>
            <person name="Drummond R.S.M."/>
            <person name="Espley R.V."/>
            <person name="Ireland H.S."/>
            <person name="Wu R."/>
            <person name="Atkinson R.G."/>
            <person name="Karunairetnam S."/>
            <person name="Bulley S."/>
            <person name="Chunkath S."/>
            <person name="Hanley Z."/>
            <person name="Storey R."/>
            <person name="Thrimawithana A.H."/>
            <person name="Thomson S."/>
            <person name="David C."/>
            <person name="Testolin R."/>
            <person name="Huang H."/>
            <person name="Hellens R.P."/>
            <person name="Schaffer R.J."/>
        </authorList>
    </citation>
    <scope>NUCLEOTIDE SEQUENCE [LARGE SCALE GENOMIC DNA]</scope>
    <source>
        <strain evidence="13">cv. Red5</strain>
    </source>
</reference>
<dbReference type="GO" id="GO:0006508">
    <property type="term" value="P:proteolysis"/>
    <property type="evidence" value="ECO:0007669"/>
    <property type="project" value="UniProtKB-KW"/>
</dbReference>
<feature type="compositionally biased region" description="Low complexity" evidence="10">
    <location>
        <begin position="428"/>
        <end position="439"/>
    </location>
</feature>
<dbReference type="PANTHER" id="PTHR13683:SF227">
    <property type="entry name" value="EUKARYOTIC ASPARTYL PROTEASE FAMILY PROTEIN"/>
    <property type="match status" value="1"/>
</dbReference>
<evidence type="ECO:0000256" key="5">
    <source>
        <dbReference type="ARBA" id="ARBA00022750"/>
    </source>
</evidence>
<dbReference type="FunFam" id="2.40.70.10:FF:000015">
    <property type="entry name" value="Aspartyl protease family protein"/>
    <property type="match status" value="1"/>
</dbReference>